<sequence length="1090" mass="121831">MSTMGSDGVAEVDHLTEQMYSASDPVARGHAQASLEVLTKEETDSRLQYAILQQSNSQYTLVFMAQSLVVWFNATRKWMTLEQKRELIVVQCGSCLKRMVDTGAPKHVVSSLLTAYAKLTKLAFETEPLLEAAVDFPVEMLMQGQEGSPESVLSLMLLNAMVQEFSRYDSSKSNTYLPFSAHRHCSSNFKETALLKIYLAALEQLEGLTPNSPHIAEVMKLLESCLQFDFRAIMLDEVDEFPFSQFPSSWKDTLLNKRYLATLWGQHARLPYPHCATLLSGLANVCGLHRTLFDSTEERGEFLEYTLTMLTEAMMIQDGRMKIPQYVESLINACLRTLNVLGYRELRLLSAFEPWLNALLMLSVEVVSIPFGQEGSFTTSSNILSFWVYLSTSKRRSYMEQAPRDIEDIITQVLLSFLRARVRAPGEGEVDPASVCSGDTDELTNVVLSQATSYATICILDPARCMSDLATYLSESVGPLLLSSPLSTGCFFYLAGSILRLVFSNVEDAGVTPCSHVFAFAVWCAMERRRREADSALFGRFVECGVLHFLTHVQVVFSGVRHGALAMIVANVFETPTRLFQFILDNAGHNLLRGADDAGVVEIIRTSAAVISDACRDAPLSLLLELTFDLPPLAELPLAQSERTYKLRTDLMKALWFVRRFESVNCAQLGSYLSSIEANMQQTLSGEATNPSFVAGWLRDLRGACRALNEEGALFNDFVAWVCLHQQDFMTVLNEAGDSTVVVNALMRFLCEVVSASKHGRFHVKSDSNSAAGLMLFVALCEVMEKLEETVFADYHIAALGGSSSDYEKTLKPWMISMDIMRKCVQGSFVPFGAMIYYNDKRYESNAFRLVRKLTMVEQSVFKERPKFALVALDLLQSMIDGNLYFPLTHLESDRLLKLVDIVINICDDLDTSPDTLSYGLGFLIFIAGLVREVKVILATPNLQSSEAGAAPPPTSLPHTFSQSLPSPSPASRGAHGSPTSRFTRKVKEELARMLAPHQDLWHRLISVAMGIIVFRDRATNMSSRVVYPIFEAHPPFWYNFVEQFVASYPERKQLGVREALSILTNAAESQEKFFSEVFTFRQAMRRLNS</sequence>
<evidence type="ECO:0008006" key="11">
    <source>
        <dbReference type="Google" id="ProtNLM"/>
    </source>
</evidence>
<evidence type="ECO:0000256" key="5">
    <source>
        <dbReference type="ARBA" id="ARBA00022490"/>
    </source>
</evidence>
<dbReference type="EMBL" id="AUPL01003718">
    <property type="protein sequence ID" value="ESL08576.1"/>
    <property type="molecule type" value="Genomic_DNA"/>
</dbReference>
<evidence type="ECO:0000313" key="9">
    <source>
        <dbReference type="EMBL" id="ESL08576.1"/>
    </source>
</evidence>
<evidence type="ECO:0000256" key="7">
    <source>
        <dbReference type="ARBA" id="ARBA00023242"/>
    </source>
</evidence>
<evidence type="ECO:0000256" key="1">
    <source>
        <dbReference type="ARBA" id="ARBA00004123"/>
    </source>
</evidence>
<feature type="region of interest" description="Disordered" evidence="8">
    <location>
        <begin position="945"/>
        <end position="981"/>
    </location>
</feature>
<organism evidence="9 10">
    <name type="scientific">Trypanosoma rangeli SC58</name>
    <dbReference type="NCBI Taxonomy" id="429131"/>
    <lineage>
        <taxon>Eukaryota</taxon>
        <taxon>Discoba</taxon>
        <taxon>Euglenozoa</taxon>
        <taxon>Kinetoplastea</taxon>
        <taxon>Metakinetoplastina</taxon>
        <taxon>Trypanosomatida</taxon>
        <taxon>Trypanosomatidae</taxon>
        <taxon>Trypanosoma</taxon>
        <taxon>Herpetosoma</taxon>
    </lineage>
</organism>
<dbReference type="PANTHER" id="PTHR12596:SF2">
    <property type="entry name" value="EXPORTIN-7 ISOFORM X1"/>
    <property type="match status" value="1"/>
</dbReference>
<protein>
    <recommendedName>
        <fullName evidence="11">Importin N-terminal domain-containing protein</fullName>
    </recommendedName>
</protein>
<feature type="compositionally biased region" description="Polar residues" evidence="8">
    <location>
        <begin position="957"/>
        <end position="966"/>
    </location>
</feature>
<name>A0A061J3C8_TRYRA</name>
<dbReference type="Gene3D" id="1.25.10.10">
    <property type="entry name" value="Leucine-rich Repeat Variant"/>
    <property type="match status" value="1"/>
</dbReference>
<keyword evidence="7" id="KW-0539">Nucleus</keyword>
<dbReference type="InterPro" id="IPR011989">
    <property type="entry name" value="ARM-like"/>
</dbReference>
<comment type="caution">
    <text evidence="9">The sequence shown here is derived from an EMBL/GenBank/DDBJ whole genome shotgun (WGS) entry which is preliminary data.</text>
</comment>
<gene>
    <name evidence="9" type="ORF">TRSC58_03718</name>
</gene>
<dbReference type="GO" id="GO:0006611">
    <property type="term" value="P:protein export from nucleus"/>
    <property type="evidence" value="ECO:0007669"/>
    <property type="project" value="TreeGrafter"/>
</dbReference>
<dbReference type="AlphaFoldDB" id="A0A061J3C8"/>
<evidence type="ECO:0000256" key="4">
    <source>
        <dbReference type="ARBA" id="ARBA00022448"/>
    </source>
</evidence>
<reference evidence="9 10" key="1">
    <citation type="submission" date="2013-07" db="EMBL/GenBank/DDBJ databases">
        <authorList>
            <person name="Stoco P.H."/>
            <person name="Wagner G."/>
            <person name="Gerber A."/>
            <person name="Zaha A."/>
            <person name="Thompson C."/>
            <person name="Bartholomeu D.C."/>
            <person name="Luckemeyer D.D."/>
            <person name="Bahia D."/>
            <person name="Loreto E."/>
            <person name="Prestes E.B."/>
            <person name="Lima F.M."/>
            <person name="Rodrigues-Luiz G."/>
            <person name="Vallejo G.A."/>
            <person name="Filho J.F."/>
            <person name="Monteiro K.M."/>
            <person name="Tyler K.M."/>
            <person name="de Almeida L.G."/>
            <person name="Ortiz M.F."/>
            <person name="Siervo M.A."/>
            <person name="de Moraes M.H."/>
            <person name="Cunha O.L."/>
            <person name="Mendonca-Neto R."/>
            <person name="Silva R."/>
            <person name="Teixeira S.M."/>
            <person name="Murta S.M."/>
            <person name="Sincero T.C."/>
            <person name="Mendes T.A."/>
            <person name="Urmenyi T.P."/>
            <person name="Silva V.G."/>
            <person name="da Rocha W.D."/>
            <person name="Andersson B."/>
            <person name="Romanha A.J."/>
            <person name="Steindel M."/>
            <person name="de Vasconcelos A.T."/>
            <person name="Grisard E.C."/>
        </authorList>
    </citation>
    <scope>NUCLEOTIDE SEQUENCE [LARGE SCALE GENOMIC DNA]</scope>
    <source>
        <strain evidence="9 10">SC58</strain>
    </source>
</reference>
<dbReference type="VEuPathDB" id="TriTrypDB:TRSC58_03718"/>
<keyword evidence="4" id="KW-0813">Transport</keyword>
<proteinExistence type="inferred from homology"/>
<evidence type="ECO:0000256" key="2">
    <source>
        <dbReference type="ARBA" id="ARBA00004496"/>
    </source>
</evidence>
<dbReference type="OrthoDB" id="244158at2759"/>
<comment type="subcellular location">
    <subcellularLocation>
        <location evidence="2">Cytoplasm</location>
    </subcellularLocation>
    <subcellularLocation>
        <location evidence="1">Nucleus</location>
    </subcellularLocation>
</comment>
<dbReference type="GO" id="GO:0005643">
    <property type="term" value="C:nuclear pore"/>
    <property type="evidence" value="ECO:0007669"/>
    <property type="project" value="TreeGrafter"/>
</dbReference>
<evidence type="ECO:0000256" key="6">
    <source>
        <dbReference type="ARBA" id="ARBA00022927"/>
    </source>
</evidence>
<dbReference type="InterPro" id="IPR044189">
    <property type="entry name" value="XPO4/7-like"/>
</dbReference>
<dbReference type="PANTHER" id="PTHR12596">
    <property type="entry name" value="EXPORTIN 4,7-RELATED"/>
    <property type="match status" value="1"/>
</dbReference>
<evidence type="ECO:0000313" key="10">
    <source>
        <dbReference type="Proteomes" id="UP000031737"/>
    </source>
</evidence>
<dbReference type="Proteomes" id="UP000031737">
    <property type="component" value="Unassembled WGS sequence"/>
</dbReference>
<keyword evidence="5" id="KW-0963">Cytoplasm</keyword>
<evidence type="ECO:0000256" key="8">
    <source>
        <dbReference type="SAM" id="MobiDB-lite"/>
    </source>
</evidence>
<dbReference type="GO" id="GO:0005737">
    <property type="term" value="C:cytoplasm"/>
    <property type="evidence" value="ECO:0007669"/>
    <property type="project" value="UniProtKB-SubCell"/>
</dbReference>
<dbReference type="GO" id="GO:0005049">
    <property type="term" value="F:nuclear export signal receptor activity"/>
    <property type="evidence" value="ECO:0007669"/>
    <property type="project" value="InterPro"/>
</dbReference>
<keyword evidence="6" id="KW-0653">Protein transport</keyword>
<evidence type="ECO:0000256" key="3">
    <source>
        <dbReference type="ARBA" id="ARBA00009466"/>
    </source>
</evidence>
<comment type="similarity">
    <text evidence="3">Belongs to the exportin family.</text>
</comment>
<accession>A0A061J3C8</accession>
<dbReference type="InterPro" id="IPR016024">
    <property type="entry name" value="ARM-type_fold"/>
</dbReference>
<dbReference type="SUPFAM" id="SSF48371">
    <property type="entry name" value="ARM repeat"/>
    <property type="match status" value="1"/>
</dbReference>
<keyword evidence="10" id="KW-1185">Reference proteome</keyword>